<feature type="region of interest" description="Disordered" evidence="1">
    <location>
        <begin position="104"/>
        <end position="132"/>
    </location>
</feature>
<sequence>MTQSLKSAPLANPFPPQQAYLAIEQKPADAAEKRRLDSLRRHVQAHTHTTDLRGLAGAVKKLLGTGYEVGCGSAHIWVLRAGETARLAIVADRLTTAYRDWFEPSLGQTPATSRNPHRRLAIPGVPPAAGPS</sequence>
<dbReference type="Proteomes" id="UP000322791">
    <property type="component" value="Unassembled WGS sequence"/>
</dbReference>
<name>A0A5D6UXG8_9BACT</name>
<evidence type="ECO:0000313" key="3">
    <source>
        <dbReference type="Proteomes" id="UP000322791"/>
    </source>
</evidence>
<dbReference type="RefSeq" id="WP_149072006.1">
    <property type="nucleotide sequence ID" value="NZ_VTHL01000018.1"/>
</dbReference>
<proteinExistence type="predicted"/>
<keyword evidence="3" id="KW-1185">Reference proteome</keyword>
<evidence type="ECO:0000313" key="2">
    <source>
        <dbReference type="EMBL" id="TYZ07292.1"/>
    </source>
</evidence>
<dbReference type="EMBL" id="VTHL01000018">
    <property type="protein sequence ID" value="TYZ07292.1"/>
    <property type="molecule type" value="Genomic_DNA"/>
</dbReference>
<protein>
    <submittedName>
        <fullName evidence="2">Uncharacterized protein</fullName>
    </submittedName>
</protein>
<evidence type="ECO:0000256" key="1">
    <source>
        <dbReference type="SAM" id="MobiDB-lite"/>
    </source>
</evidence>
<organism evidence="2 3">
    <name type="scientific">Hymenobacter lutimineralis</name>
    <dbReference type="NCBI Taxonomy" id="2606448"/>
    <lineage>
        <taxon>Bacteria</taxon>
        <taxon>Pseudomonadati</taxon>
        <taxon>Bacteroidota</taxon>
        <taxon>Cytophagia</taxon>
        <taxon>Cytophagales</taxon>
        <taxon>Hymenobacteraceae</taxon>
        <taxon>Hymenobacter</taxon>
    </lineage>
</organism>
<dbReference type="AlphaFoldDB" id="A0A5D6UXG8"/>
<reference evidence="2 3" key="1">
    <citation type="submission" date="2019-08" db="EMBL/GenBank/DDBJ databases">
        <authorList>
            <person name="Seo M.-J."/>
        </authorList>
    </citation>
    <scope>NUCLEOTIDE SEQUENCE [LARGE SCALE GENOMIC DNA]</scope>
    <source>
        <strain evidence="2 3">KIGAM108</strain>
    </source>
</reference>
<gene>
    <name evidence="2" type="ORF">FY528_15875</name>
</gene>
<accession>A0A5D6UXG8</accession>
<comment type="caution">
    <text evidence="2">The sequence shown here is derived from an EMBL/GenBank/DDBJ whole genome shotgun (WGS) entry which is preliminary data.</text>
</comment>